<evidence type="ECO:0000256" key="1">
    <source>
        <dbReference type="SAM" id="Phobius"/>
    </source>
</evidence>
<dbReference type="AlphaFoldDB" id="A0A062UYV3"/>
<comment type="caution">
    <text evidence="2">The sequence shown here is derived from an EMBL/GenBank/DDBJ whole genome shotgun (WGS) entry which is preliminary data.</text>
</comment>
<accession>A0A062UYV3</accession>
<feature type="transmembrane region" description="Helical" evidence="1">
    <location>
        <begin position="103"/>
        <end position="124"/>
    </location>
</feature>
<evidence type="ECO:0000313" key="2">
    <source>
        <dbReference type="EMBL" id="KCZ72111.1"/>
    </source>
</evidence>
<gene>
    <name evidence="2" type="ORF">ANME2D_01513</name>
</gene>
<reference evidence="2 3" key="1">
    <citation type="journal article" date="2013" name="Nature">
        <title>Anaerobic oxidation of methane coupled to nitrate reduction in a novel archaeal lineage.</title>
        <authorList>
            <person name="Haroon M.F."/>
            <person name="Hu S."/>
            <person name="Shi Y."/>
            <person name="Imelfort M."/>
            <person name="Keller J."/>
            <person name="Hugenholtz P."/>
            <person name="Yuan Z."/>
            <person name="Tyson G.W."/>
        </authorList>
    </citation>
    <scope>NUCLEOTIDE SEQUENCE [LARGE SCALE GENOMIC DNA]</scope>
    <source>
        <strain evidence="2 3">ANME-2d</strain>
    </source>
</reference>
<proteinExistence type="predicted"/>
<dbReference type="EMBL" id="JMIY01000003">
    <property type="protein sequence ID" value="KCZ72111.1"/>
    <property type="molecule type" value="Genomic_DNA"/>
</dbReference>
<organism evidence="2 3">
    <name type="scientific">Candidatus Methanoperedens nitratireducens</name>
    <dbReference type="NCBI Taxonomy" id="1392998"/>
    <lineage>
        <taxon>Archaea</taxon>
        <taxon>Methanobacteriati</taxon>
        <taxon>Methanobacteriota</taxon>
        <taxon>Stenosarchaea group</taxon>
        <taxon>Methanomicrobia</taxon>
        <taxon>Methanosarcinales</taxon>
        <taxon>ANME-2 cluster</taxon>
        <taxon>Candidatus Methanoperedentaceae</taxon>
        <taxon>Candidatus Methanoperedens</taxon>
    </lineage>
</organism>
<sequence length="127" mass="14462">MLKPLFICDSMRHMINTKIKPVQGYQICPFCGGGVEYSGISSGHIFPAIHTGQMYVCRECGYQGSFIIEVDDPDEVDKIKEALNTYDENIKAPAFNFPDKWRWFWRIMLVLIVAGLVFEVIGMISGY</sequence>
<keyword evidence="1" id="KW-1133">Transmembrane helix</keyword>
<name>A0A062UYV3_9EURY</name>
<evidence type="ECO:0000313" key="3">
    <source>
        <dbReference type="Proteomes" id="UP000027153"/>
    </source>
</evidence>
<dbReference type="Proteomes" id="UP000027153">
    <property type="component" value="Unassembled WGS sequence"/>
</dbReference>
<keyword evidence="1" id="KW-0812">Transmembrane</keyword>
<keyword evidence="3" id="KW-1185">Reference proteome</keyword>
<keyword evidence="1" id="KW-0472">Membrane</keyword>
<protein>
    <submittedName>
        <fullName evidence="2">Uncharacterized protein</fullName>
    </submittedName>
</protein>